<dbReference type="Pfam" id="PF07261">
    <property type="entry name" value="DnaB_2"/>
    <property type="match status" value="1"/>
</dbReference>
<sequence length="465" mass="53143">MENSWHQLNLRSGFVASVTGWITDLDWQVLAQLYTPFIGSLSATVYTTLFWRFTSGEELQTHAKLQEALNVSLQDFYNARLRLEAAGLLTTRVSERDAQPVFYYQLNPPVDPGDFFNDDLLSVQLLSIVGESEYQRLVDHFTVVPESGNDTQNITKNFLEVFHPSDQQLNQLPDPVLKGRHNLTNNQPESNRLDQVDDFDFQLLGQMLEKSYINLDQLNAQRQLILMEHVTYGIDEIEMKRLIETATNIATNVFDPEQFKRLVVNQFNQSQRPVKSETQRETTSVVQPKVPATTGTEDQLIQFASALAPVNFLQALKNEQGGYVTDGEQRVVRNLVNRQLFAPSLINIMIYHLLVDENRPTLNKNLLDAIANDWARDKITTPQGAIAEIRKHQQQASQPKKTKQRSSRNQRQGKAVTETLPDWAKNPTTQSTEKLSSDEQEKLKSRIKAMRESTKNNQTSDKEVR</sequence>
<evidence type="ECO:0000256" key="1">
    <source>
        <dbReference type="ARBA" id="ARBA00093462"/>
    </source>
</evidence>
<dbReference type="EMBL" id="QCXQ01000001">
    <property type="protein sequence ID" value="PWG01035.1"/>
    <property type="molecule type" value="Genomic_DNA"/>
</dbReference>
<gene>
    <name evidence="5" type="ORF">DCM90_02345</name>
</gene>
<evidence type="ECO:0000256" key="2">
    <source>
        <dbReference type="SAM" id="MobiDB-lite"/>
    </source>
</evidence>
<keyword evidence="6" id="KW-1185">Reference proteome</keyword>
<dbReference type="RefSeq" id="WP_109249748.1">
    <property type="nucleotide sequence ID" value="NZ_QCXQ01000001.1"/>
</dbReference>
<evidence type="ECO:0000313" key="5">
    <source>
        <dbReference type="EMBL" id="PWG01035.1"/>
    </source>
</evidence>
<dbReference type="Pfam" id="PF25888">
    <property type="entry name" value="WHD_DnaB"/>
    <property type="match status" value="1"/>
</dbReference>
<comment type="similarity">
    <text evidence="1">Belongs to the DnaB/DnaD family.</text>
</comment>
<proteinExistence type="inferred from homology"/>
<feature type="domain" description="DnaB/C C-terminal" evidence="3">
    <location>
        <begin position="314"/>
        <end position="388"/>
    </location>
</feature>
<organism evidence="5 6">
    <name type="scientific">Levilactobacillus bambusae</name>
    <dbReference type="NCBI Taxonomy" id="2024736"/>
    <lineage>
        <taxon>Bacteria</taxon>
        <taxon>Bacillati</taxon>
        <taxon>Bacillota</taxon>
        <taxon>Bacilli</taxon>
        <taxon>Lactobacillales</taxon>
        <taxon>Lactobacillaceae</taxon>
        <taxon>Levilactobacillus</taxon>
    </lineage>
</organism>
<evidence type="ECO:0000259" key="3">
    <source>
        <dbReference type="Pfam" id="PF07261"/>
    </source>
</evidence>
<comment type="caution">
    <text evidence="5">The sequence shown here is derived from an EMBL/GenBank/DDBJ whole genome shotgun (WGS) entry which is preliminary data.</text>
</comment>
<feature type="domain" description="Replicative helicase loading/DNA remodeling protein DnaB N-terminal winged helix" evidence="4">
    <location>
        <begin position="23"/>
        <end position="244"/>
    </location>
</feature>
<name>A0A2V1N5H2_9LACO</name>
<dbReference type="Proteomes" id="UP000245080">
    <property type="component" value="Unassembled WGS sequence"/>
</dbReference>
<dbReference type="InterPro" id="IPR006343">
    <property type="entry name" value="DnaB/C_C"/>
</dbReference>
<evidence type="ECO:0000313" key="6">
    <source>
        <dbReference type="Proteomes" id="UP000245080"/>
    </source>
</evidence>
<dbReference type="OrthoDB" id="2082007at2"/>
<dbReference type="InterPro" id="IPR058660">
    <property type="entry name" value="WHD_DnaB"/>
</dbReference>
<feature type="region of interest" description="Disordered" evidence="2">
    <location>
        <begin position="389"/>
        <end position="465"/>
    </location>
</feature>
<protein>
    <submittedName>
        <fullName evidence="5">Replication initiation/membrane attachment protein</fullName>
    </submittedName>
</protein>
<reference evidence="5 6" key="1">
    <citation type="journal article" date="2018" name="Int. J. Syst. Evol. Microbiol.">
        <title>Lactobacillus bambusae sp. nov., isolated from a traditional fermented Ma-bamboo shoots of Taiwan.</title>
        <authorList>
            <person name="Wang L.-T."/>
        </authorList>
    </citation>
    <scope>NUCLEOTIDE SEQUENCE [LARGE SCALE GENOMIC DNA]</scope>
    <source>
        <strain evidence="5 6">BS-W1</strain>
    </source>
</reference>
<dbReference type="AlphaFoldDB" id="A0A2V1N5H2"/>
<feature type="compositionally biased region" description="Basic and acidic residues" evidence="2">
    <location>
        <begin position="435"/>
        <end position="465"/>
    </location>
</feature>
<evidence type="ECO:0000259" key="4">
    <source>
        <dbReference type="Pfam" id="PF25888"/>
    </source>
</evidence>
<accession>A0A2V1N5H2</accession>